<protein>
    <submittedName>
        <fullName evidence="2">Uncharacterized protein</fullName>
    </submittedName>
</protein>
<dbReference type="OrthoDB" id="1939715at2759"/>
<feature type="region of interest" description="Disordered" evidence="1">
    <location>
        <begin position="1"/>
        <end position="23"/>
    </location>
</feature>
<accession>A0A553PIZ4</accession>
<dbReference type="AlphaFoldDB" id="A0A553PIZ4"/>
<reference evidence="2 3" key="1">
    <citation type="journal article" date="2019" name="Sci. Data">
        <title>Hybrid genome assembly and annotation of Danionella translucida.</title>
        <authorList>
            <person name="Kadobianskyi M."/>
            <person name="Schulze L."/>
            <person name="Schuelke M."/>
            <person name="Judkewitz B."/>
        </authorList>
    </citation>
    <scope>NUCLEOTIDE SEQUENCE [LARGE SCALE GENOMIC DNA]</scope>
    <source>
        <strain evidence="2 3">Bolton</strain>
    </source>
</reference>
<evidence type="ECO:0000313" key="3">
    <source>
        <dbReference type="Proteomes" id="UP000316079"/>
    </source>
</evidence>
<dbReference type="Proteomes" id="UP000316079">
    <property type="component" value="Unassembled WGS sequence"/>
</dbReference>
<comment type="caution">
    <text evidence="2">The sequence shown here is derived from an EMBL/GenBank/DDBJ whole genome shotgun (WGS) entry which is preliminary data.</text>
</comment>
<dbReference type="EMBL" id="SRMA01026679">
    <property type="protein sequence ID" value="TRY77657.1"/>
    <property type="molecule type" value="Genomic_DNA"/>
</dbReference>
<feature type="compositionally biased region" description="Polar residues" evidence="1">
    <location>
        <begin position="55"/>
        <end position="66"/>
    </location>
</feature>
<keyword evidence="3" id="KW-1185">Reference proteome</keyword>
<evidence type="ECO:0000313" key="2">
    <source>
        <dbReference type="EMBL" id="TRY77657.1"/>
    </source>
</evidence>
<feature type="region of interest" description="Disordered" evidence="1">
    <location>
        <begin position="40"/>
        <end position="66"/>
    </location>
</feature>
<sequence length="66" mass="7114">MSQHSSLYSGQVQQQSSYYSSTQSASSALQQMCEMDLKLFGGGMDMKPGTPPVSARSTTPTSSPYR</sequence>
<evidence type="ECO:0000256" key="1">
    <source>
        <dbReference type="SAM" id="MobiDB-lite"/>
    </source>
</evidence>
<proteinExistence type="predicted"/>
<gene>
    <name evidence="2" type="ORF">DNTS_005802</name>
</gene>
<name>A0A553PIZ4_9TELE</name>
<organism evidence="2 3">
    <name type="scientific">Danionella cerebrum</name>
    <dbReference type="NCBI Taxonomy" id="2873325"/>
    <lineage>
        <taxon>Eukaryota</taxon>
        <taxon>Metazoa</taxon>
        <taxon>Chordata</taxon>
        <taxon>Craniata</taxon>
        <taxon>Vertebrata</taxon>
        <taxon>Euteleostomi</taxon>
        <taxon>Actinopterygii</taxon>
        <taxon>Neopterygii</taxon>
        <taxon>Teleostei</taxon>
        <taxon>Ostariophysi</taxon>
        <taxon>Cypriniformes</taxon>
        <taxon>Danionidae</taxon>
        <taxon>Danioninae</taxon>
        <taxon>Danionella</taxon>
    </lineage>
</organism>